<dbReference type="SMART" id="SM00089">
    <property type="entry name" value="PKD"/>
    <property type="match status" value="1"/>
</dbReference>
<dbReference type="InterPro" id="IPR013783">
    <property type="entry name" value="Ig-like_fold"/>
</dbReference>
<dbReference type="Pfam" id="PF21910">
    <property type="entry name" value="GH85_C"/>
    <property type="match status" value="1"/>
</dbReference>
<dbReference type="InterPro" id="IPR005201">
    <property type="entry name" value="TIM_ENGase"/>
</dbReference>
<dbReference type="InterPro" id="IPR008979">
    <property type="entry name" value="Galactose-bd-like_sf"/>
</dbReference>
<keyword evidence="1" id="KW-0732">Signal</keyword>
<dbReference type="InterPro" id="IPR035986">
    <property type="entry name" value="PKD_dom_sf"/>
</dbReference>
<dbReference type="PANTHER" id="PTHR13246">
    <property type="entry name" value="ENDO BETA N-ACETYLGLUCOSAMINIDASE"/>
    <property type="match status" value="1"/>
</dbReference>
<dbReference type="InterPro" id="IPR000421">
    <property type="entry name" value="FA58C"/>
</dbReference>
<dbReference type="PROSITE" id="PS50022">
    <property type="entry name" value="FA58C_3"/>
    <property type="match status" value="1"/>
</dbReference>
<dbReference type="Pfam" id="PF18911">
    <property type="entry name" value="PKD_4"/>
    <property type="match status" value="1"/>
</dbReference>
<dbReference type="Pfam" id="PF00754">
    <property type="entry name" value="F5_F8_type_C"/>
    <property type="match status" value="1"/>
</dbReference>
<feature type="signal peptide" evidence="1">
    <location>
        <begin position="1"/>
        <end position="23"/>
    </location>
</feature>
<dbReference type="InterPro" id="IPR054110">
    <property type="entry name" value="EndoD-like_D2"/>
</dbReference>
<organism evidence="4 5">
    <name type="scientific">Lactiplantibacillus modestisalitolerans</name>
    <dbReference type="NCBI Taxonomy" id="1457219"/>
    <lineage>
        <taxon>Bacteria</taxon>
        <taxon>Bacillati</taxon>
        <taxon>Bacillota</taxon>
        <taxon>Bacilli</taxon>
        <taxon>Lactobacillales</taxon>
        <taxon>Lactobacillaceae</taxon>
        <taxon>Lactiplantibacillus</taxon>
    </lineage>
</organism>
<dbReference type="Proteomes" id="UP001589691">
    <property type="component" value="Unassembled WGS sequence"/>
</dbReference>
<comment type="caution">
    <text evidence="4">The sequence shown here is derived from an EMBL/GenBank/DDBJ whole genome shotgun (WGS) entry which is preliminary data.</text>
</comment>
<accession>A0ABV5WWM7</accession>
<protein>
    <submittedName>
        <fullName evidence="4">Discoidin domain-containing protein</fullName>
    </submittedName>
</protein>
<feature type="domain" description="PKD" evidence="3">
    <location>
        <begin position="720"/>
        <end position="805"/>
    </location>
</feature>
<dbReference type="SUPFAM" id="SSF49785">
    <property type="entry name" value="Galactose-binding domain-like"/>
    <property type="match status" value="1"/>
</dbReference>
<dbReference type="PROSITE" id="PS51257">
    <property type="entry name" value="PROKAR_LIPOPROTEIN"/>
    <property type="match status" value="1"/>
</dbReference>
<sequence>MKTTHYRKATLALALLSLSAGLAACQKSTSQSSSQVKYKQTAEATVDKGMDNMPEEPYWFPNQLLKWQFKRDKNAQAYVATEPLAKRINKQQLPTVNATQNPKMKVVALSIMNSSTSGNAPRGINTVDANVFSNWQYIDQLVYWGGAAGEGLIVPPTPDVIDAAHKNGVPVLGTVFFPQIQSGGKLKWLNEFLKQDKDGHFPIVPKLIAVAQAYGFDGWFINQETDPEVESFDDVADGDAKKTTTSQGLTKKHAELMQALIKEYKQQAGNKLDVMWYDSMTSDGKMDWQNALTKENQAYLVDANMKPVADTMFMNFWWTKDRLAKQDLLKQSRERAEKLKLDPYNLFAGIDVQENGTATPVKWNLFANDKNVPYTSLGLYAPNWTYTSAEDLDEFQAKESAFWVNSNGDPSKSVPSKSETTWPGISTYAVEQSAITKLPFVTNFSLGNGYNYFVKGQNVSLRDWNNRSVQAVNPTYRWMIDNDGQNQLKADFDYSDAYEGGNALKFSGNVQKDTASTVKLYTTKLKFKATTQVQLTAKANAKSQFDLVLHLNDGQKQTVKGKRAVTKKWTTVKYDVSQLAGKTVTGVDLKITPSAKTASYEASLGRLAMTGKQQAAPKALSGLKVTSKKFDEEGKVAGVNLKWQAPTDQQLDRYEIYQVNSDQSRSFLGTTTAPNFYVNGLDRKSNQDESDFIVVPVDIWNQRGAASKAATLTWPDNRKPKAAFTAATTLAAPGTTIKFTNESSSNSKQFKWEFEGAEQTTSTAKNPSVTYKKAGTYNVKLTAKNADGQRTVTQEKLITITDQAKGDLKTLSKGAKTDASGFTNSSEAPKLAVDGKLDTKWCATGNPPHTLTIDLGKAQTVSAVKLAHAEAGGEGKDMNTQAWTIQTSTDGKTFKQVARTLNNSAATSENTFAATTARYVRIVVDKPTQVADSAVRIYEMNVLGINQVLK</sequence>
<dbReference type="Pfam" id="PF03644">
    <property type="entry name" value="Glyco_hydro_85"/>
    <property type="match status" value="1"/>
</dbReference>
<evidence type="ECO:0000259" key="3">
    <source>
        <dbReference type="PROSITE" id="PS50093"/>
    </source>
</evidence>
<reference evidence="4 5" key="1">
    <citation type="submission" date="2024-09" db="EMBL/GenBank/DDBJ databases">
        <authorList>
            <person name="Sun Q."/>
            <person name="Mori K."/>
        </authorList>
    </citation>
    <scope>NUCLEOTIDE SEQUENCE [LARGE SCALE GENOMIC DNA]</scope>
    <source>
        <strain evidence="4 5">TBRC 4576</strain>
    </source>
</reference>
<evidence type="ECO:0000256" key="1">
    <source>
        <dbReference type="SAM" id="SignalP"/>
    </source>
</evidence>
<dbReference type="PANTHER" id="PTHR13246:SF1">
    <property type="entry name" value="CYTOSOLIC ENDO-BETA-N-ACETYLGLUCOSAMINIDASE"/>
    <property type="match status" value="1"/>
</dbReference>
<dbReference type="SUPFAM" id="SSF49299">
    <property type="entry name" value="PKD domain"/>
    <property type="match status" value="1"/>
</dbReference>
<dbReference type="RefSeq" id="WP_137641813.1">
    <property type="nucleotide sequence ID" value="NZ_BJEA01000003.1"/>
</dbReference>
<dbReference type="Gene3D" id="3.20.20.80">
    <property type="entry name" value="Glycosidases"/>
    <property type="match status" value="1"/>
</dbReference>
<evidence type="ECO:0000313" key="4">
    <source>
        <dbReference type="EMBL" id="MFB9770571.1"/>
    </source>
</evidence>
<proteinExistence type="predicted"/>
<dbReference type="Gene3D" id="2.60.40.10">
    <property type="entry name" value="Immunoglobulins"/>
    <property type="match status" value="2"/>
</dbReference>
<evidence type="ECO:0000313" key="5">
    <source>
        <dbReference type="Proteomes" id="UP001589691"/>
    </source>
</evidence>
<gene>
    <name evidence="4" type="ORF">ACFFLI_11915</name>
</gene>
<name>A0ABV5WWM7_9LACO</name>
<dbReference type="InterPro" id="IPR032979">
    <property type="entry name" value="ENGase"/>
</dbReference>
<feature type="chain" id="PRO_5046751401" evidence="1">
    <location>
        <begin position="24"/>
        <end position="950"/>
    </location>
</feature>
<keyword evidence="5" id="KW-1185">Reference proteome</keyword>
<feature type="domain" description="F5/8 type C" evidence="2">
    <location>
        <begin position="800"/>
        <end position="945"/>
    </location>
</feature>
<dbReference type="PROSITE" id="PS50093">
    <property type="entry name" value="PKD"/>
    <property type="match status" value="1"/>
</dbReference>
<dbReference type="InterPro" id="IPR022409">
    <property type="entry name" value="PKD/Chitinase_dom"/>
</dbReference>
<evidence type="ECO:0000259" key="2">
    <source>
        <dbReference type="PROSITE" id="PS50022"/>
    </source>
</evidence>
<dbReference type="Gene3D" id="2.60.120.260">
    <property type="entry name" value="Galactose-binding domain-like"/>
    <property type="match status" value="2"/>
</dbReference>
<dbReference type="CDD" id="cd06547">
    <property type="entry name" value="GH85_ENGase"/>
    <property type="match status" value="1"/>
</dbReference>
<dbReference type="CDD" id="cd00146">
    <property type="entry name" value="PKD"/>
    <property type="match status" value="1"/>
</dbReference>
<dbReference type="EMBL" id="JBHLZY010000026">
    <property type="protein sequence ID" value="MFB9770571.1"/>
    <property type="molecule type" value="Genomic_DNA"/>
</dbReference>
<dbReference type="InterPro" id="IPR000601">
    <property type="entry name" value="PKD_dom"/>
</dbReference>